<dbReference type="FunFam" id="1.10.510.10:FF:001023">
    <property type="entry name" value="Os07g0541700 protein"/>
    <property type="match status" value="1"/>
</dbReference>
<evidence type="ECO:0000256" key="5">
    <source>
        <dbReference type="ARBA" id="ARBA00022527"/>
    </source>
</evidence>
<evidence type="ECO:0000256" key="6">
    <source>
        <dbReference type="ARBA" id="ARBA00022644"/>
    </source>
</evidence>
<keyword evidence="4 18" id="KW-0963">Cytoplasm</keyword>
<keyword evidence="7" id="KW-0808">Transferase</keyword>
<dbReference type="GO" id="GO:0019310">
    <property type="term" value="P:inositol catabolic process"/>
    <property type="evidence" value="ECO:0007669"/>
    <property type="project" value="UniProtKB-UniRule"/>
</dbReference>
<evidence type="ECO:0000259" key="19">
    <source>
        <dbReference type="PROSITE" id="PS50011"/>
    </source>
</evidence>
<dbReference type="GO" id="GO:0005524">
    <property type="term" value="F:ATP binding"/>
    <property type="evidence" value="ECO:0007669"/>
    <property type="project" value="UniProtKB-UniRule"/>
</dbReference>
<accession>A0A6A2YN18</accession>
<organism evidence="20 21">
    <name type="scientific">Hibiscus syriacus</name>
    <name type="common">Rose of Sharon</name>
    <dbReference type="NCBI Taxonomy" id="106335"/>
    <lineage>
        <taxon>Eukaryota</taxon>
        <taxon>Viridiplantae</taxon>
        <taxon>Streptophyta</taxon>
        <taxon>Embryophyta</taxon>
        <taxon>Tracheophyta</taxon>
        <taxon>Spermatophyta</taxon>
        <taxon>Magnoliopsida</taxon>
        <taxon>eudicotyledons</taxon>
        <taxon>Gunneridae</taxon>
        <taxon>Pentapetalae</taxon>
        <taxon>rosids</taxon>
        <taxon>malvids</taxon>
        <taxon>Malvales</taxon>
        <taxon>Malvaceae</taxon>
        <taxon>Malvoideae</taxon>
        <taxon>Hibiscus</taxon>
    </lineage>
</organism>
<comment type="similarity">
    <text evidence="3 18">Belongs to the myo-inositol oxygenase family.</text>
</comment>
<dbReference type="InterPro" id="IPR007828">
    <property type="entry name" value="Inositol_oxygenase"/>
</dbReference>
<dbReference type="Gene3D" id="1.10.510.10">
    <property type="entry name" value="Transferase(Phosphotransferase) domain 1"/>
    <property type="match status" value="1"/>
</dbReference>
<dbReference type="GO" id="GO:0050113">
    <property type="term" value="F:inositol oxygenase activity"/>
    <property type="evidence" value="ECO:0007669"/>
    <property type="project" value="UniProtKB-UniRule"/>
</dbReference>
<keyword evidence="12 18" id="KW-0560">Oxidoreductase</keyword>
<name>A0A6A2YN18_HIBSY</name>
<reference evidence="20" key="1">
    <citation type="submission" date="2019-09" db="EMBL/GenBank/DDBJ databases">
        <title>Draft genome information of white flower Hibiscus syriacus.</title>
        <authorList>
            <person name="Kim Y.-M."/>
        </authorList>
    </citation>
    <scope>NUCLEOTIDE SEQUENCE [LARGE SCALE GENOMIC DNA]</scope>
    <source>
        <strain evidence="20">YM2019G1</strain>
    </source>
</reference>
<proteinExistence type="inferred from homology"/>
<keyword evidence="5" id="KW-0723">Serine/threonine-protein kinase</keyword>
<keyword evidence="11 17" id="KW-0067">ATP-binding</keyword>
<dbReference type="InterPro" id="IPR017441">
    <property type="entry name" value="Protein_kinase_ATP_BS"/>
</dbReference>
<dbReference type="Pfam" id="PF05153">
    <property type="entry name" value="MIOX"/>
    <property type="match status" value="1"/>
</dbReference>
<keyword evidence="21" id="KW-1185">Reference proteome</keyword>
<evidence type="ECO:0000256" key="2">
    <source>
        <dbReference type="ARBA" id="ARBA00005167"/>
    </source>
</evidence>
<comment type="subcellular location">
    <subcellularLocation>
        <location evidence="1 18">Cytoplasm</location>
    </subcellularLocation>
</comment>
<dbReference type="SUPFAM" id="SSF56112">
    <property type="entry name" value="Protein kinase-like (PK-like)"/>
    <property type="match status" value="1"/>
</dbReference>
<keyword evidence="6" id="KW-0060">Ascorbate biosynthesis</keyword>
<evidence type="ECO:0000256" key="18">
    <source>
        <dbReference type="RuleBase" id="RU367039"/>
    </source>
</evidence>
<dbReference type="EC" id="1.13.99.1" evidence="18"/>
<keyword evidence="8 16" id="KW-0479">Metal-binding</keyword>
<dbReference type="FunFam" id="3.30.200.20:FF:000039">
    <property type="entry name" value="receptor-like protein kinase FERONIA"/>
    <property type="match status" value="1"/>
</dbReference>
<dbReference type="UniPathway" id="UPA00111">
    <property type="reaction ID" value="UER00527"/>
</dbReference>
<evidence type="ECO:0000313" key="20">
    <source>
        <dbReference type="EMBL" id="KAE8680750.1"/>
    </source>
</evidence>
<evidence type="ECO:0000256" key="8">
    <source>
        <dbReference type="ARBA" id="ARBA00022723"/>
    </source>
</evidence>
<evidence type="ECO:0000256" key="4">
    <source>
        <dbReference type="ARBA" id="ARBA00022490"/>
    </source>
</evidence>
<dbReference type="SUPFAM" id="SSF109604">
    <property type="entry name" value="HD-domain/PDEase-like"/>
    <property type="match status" value="1"/>
</dbReference>
<dbReference type="PROSITE" id="PS00107">
    <property type="entry name" value="PROTEIN_KINASE_ATP"/>
    <property type="match status" value="1"/>
</dbReference>
<gene>
    <name evidence="20" type="ORF">F3Y22_tig00111366pilonHSYRG00028</name>
</gene>
<evidence type="ECO:0000256" key="3">
    <source>
        <dbReference type="ARBA" id="ARBA00005286"/>
    </source>
</evidence>
<dbReference type="InterPro" id="IPR000719">
    <property type="entry name" value="Prot_kinase_dom"/>
</dbReference>
<comment type="pathway">
    <text evidence="2 18">Polyol metabolism; myo-inositol degradation into D-glucuronate; D-glucuronate from myo-inositol: step 1/1.</text>
</comment>
<comment type="catalytic activity">
    <reaction evidence="15">
        <text>L-seryl-[protein] + ATP = O-phospho-L-seryl-[protein] + ADP + H(+)</text>
        <dbReference type="Rhea" id="RHEA:17989"/>
        <dbReference type="Rhea" id="RHEA-COMP:9863"/>
        <dbReference type="Rhea" id="RHEA-COMP:11604"/>
        <dbReference type="ChEBI" id="CHEBI:15378"/>
        <dbReference type="ChEBI" id="CHEBI:29999"/>
        <dbReference type="ChEBI" id="CHEBI:30616"/>
        <dbReference type="ChEBI" id="CHEBI:83421"/>
        <dbReference type="ChEBI" id="CHEBI:456216"/>
        <dbReference type="EC" id="2.7.11.1"/>
    </reaction>
</comment>
<evidence type="ECO:0000256" key="10">
    <source>
        <dbReference type="ARBA" id="ARBA00022777"/>
    </source>
</evidence>
<protein>
    <recommendedName>
        <fullName evidence="18">Inositol oxygenase</fullName>
        <ecNumber evidence="18">1.13.99.1</ecNumber>
    </recommendedName>
    <alternativeName>
        <fullName evidence="18">Myo-inositol oxygenase</fullName>
    </alternativeName>
</protein>
<feature type="domain" description="Protein kinase" evidence="19">
    <location>
        <begin position="57"/>
        <end position="229"/>
    </location>
</feature>
<dbReference type="InterPro" id="IPR011009">
    <property type="entry name" value="Kinase-like_dom_sf"/>
</dbReference>
<dbReference type="InterPro" id="IPR001245">
    <property type="entry name" value="Ser-Thr/Tyr_kinase_cat_dom"/>
</dbReference>
<keyword evidence="10" id="KW-0418">Kinase</keyword>
<evidence type="ECO:0000256" key="17">
    <source>
        <dbReference type="PROSITE-ProRule" id="PRU10141"/>
    </source>
</evidence>
<dbReference type="PANTHER" id="PTHR45631">
    <property type="entry name" value="OS07G0107800 PROTEIN-RELATED"/>
    <property type="match status" value="1"/>
</dbReference>
<dbReference type="PROSITE" id="PS50011">
    <property type="entry name" value="PROTEIN_KINASE_DOM"/>
    <property type="match status" value="1"/>
</dbReference>
<dbReference type="SMART" id="SM00220">
    <property type="entry name" value="S_TKc"/>
    <property type="match status" value="1"/>
</dbReference>
<evidence type="ECO:0000256" key="14">
    <source>
        <dbReference type="ARBA" id="ARBA00047899"/>
    </source>
</evidence>
<evidence type="ECO:0000256" key="9">
    <source>
        <dbReference type="ARBA" id="ARBA00022741"/>
    </source>
</evidence>
<comment type="caution">
    <text evidence="20">The sequence shown here is derived from an EMBL/GenBank/DDBJ whole genome shotgun (WGS) entry which is preliminary data.</text>
</comment>
<evidence type="ECO:0000313" key="21">
    <source>
        <dbReference type="Proteomes" id="UP000436088"/>
    </source>
</evidence>
<evidence type="ECO:0000256" key="16">
    <source>
        <dbReference type="PIRSR" id="PIRSR607828-2"/>
    </source>
</evidence>
<dbReference type="EMBL" id="VEPZ02001320">
    <property type="protein sequence ID" value="KAE8680750.1"/>
    <property type="molecule type" value="Genomic_DNA"/>
</dbReference>
<dbReference type="AlphaFoldDB" id="A0A6A2YN18"/>
<feature type="binding site" evidence="17">
    <location>
        <position position="85"/>
    </location>
    <ligand>
        <name>ATP</name>
        <dbReference type="ChEBI" id="CHEBI:30616"/>
    </ligand>
</feature>
<dbReference type="PANTHER" id="PTHR45631:SF212">
    <property type="entry name" value="PROTEIN KINASE DOMAIN-CONTAINING PROTEIN"/>
    <property type="match status" value="1"/>
</dbReference>
<dbReference type="Pfam" id="PF07714">
    <property type="entry name" value="PK_Tyr_Ser-Thr"/>
    <property type="match status" value="1"/>
</dbReference>
<evidence type="ECO:0000256" key="12">
    <source>
        <dbReference type="ARBA" id="ARBA00023002"/>
    </source>
</evidence>
<dbReference type="Proteomes" id="UP000436088">
    <property type="component" value="Unassembled WGS sequence"/>
</dbReference>
<sequence length="229" mass="25869">MNEEDVENLKWLEIFNKYDLYSKSKVRIDVEKVKPYYVSLIEKNRPFTCFDIATVIANFNTEIGDGGFGKVFVGHLNDGTAVAMKLLSLSSKQGYKEFQAEAQPLMIVHHKNLISLIGYCKKDDQMALVYEFMANGNLRQHLSETKKTVLNWEQRLQIVVDVAQGLDYLHNCCKPPTVQKDLKPSNILLTENVQAKIADFGLSRIFSTKTASHVLTSCPASTLGYVDPE</sequence>
<keyword evidence="9 17" id="KW-0547">Nucleotide-binding</keyword>
<evidence type="ECO:0000256" key="7">
    <source>
        <dbReference type="ARBA" id="ARBA00022679"/>
    </source>
</evidence>
<evidence type="ECO:0000256" key="11">
    <source>
        <dbReference type="ARBA" id="ARBA00022840"/>
    </source>
</evidence>
<feature type="binding site" evidence="16">
    <location>
        <position position="19"/>
    </location>
    <ligand>
        <name>Fe cation</name>
        <dbReference type="ChEBI" id="CHEBI:24875"/>
        <label>1</label>
    </ligand>
</feature>
<comment type="cofactor">
    <cofactor evidence="16 18">
        <name>Fe cation</name>
        <dbReference type="ChEBI" id="CHEBI:24875"/>
    </cofactor>
    <text evidence="16 18">Binds 2 iron ions per subunit.</text>
</comment>
<keyword evidence="13 16" id="KW-0408">Iron</keyword>
<evidence type="ECO:0000256" key="15">
    <source>
        <dbReference type="ARBA" id="ARBA00048679"/>
    </source>
</evidence>
<dbReference type="GO" id="GO:0019853">
    <property type="term" value="P:L-ascorbic acid biosynthetic process"/>
    <property type="evidence" value="ECO:0007669"/>
    <property type="project" value="UniProtKB-KW"/>
</dbReference>
<dbReference type="Gene3D" id="3.30.200.20">
    <property type="entry name" value="Phosphorylase Kinase, domain 1"/>
    <property type="match status" value="1"/>
</dbReference>
<comment type="catalytic activity">
    <reaction evidence="18">
        <text>myo-inositol + O2 = D-glucuronate + H2O + H(+)</text>
        <dbReference type="Rhea" id="RHEA:23696"/>
        <dbReference type="ChEBI" id="CHEBI:15377"/>
        <dbReference type="ChEBI" id="CHEBI:15378"/>
        <dbReference type="ChEBI" id="CHEBI:15379"/>
        <dbReference type="ChEBI" id="CHEBI:17268"/>
        <dbReference type="ChEBI" id="CHEBI:58720"/>
        <dbReference type="EC" id="1.13.99.1"/>
    </reaction>
</comment>
<dbReference type="GO" id="GO:0005506">
    <property type="term" value="F:iron ion binding"/>
    <property type="evidence" value="ECO:0007669"/>
    <property type="project" value="InterPro"/>
</dbReference>
<evidence type="ECO:0000256" key="1">
    <source>
        <dbReference type="ARBA" id="ARBA00004496"/>
    </source>
</evidence>
<evidence type="ECO:0000256" key="13">
    <source>
        <dbReference type="ARBA" id="ARBA00023004"/>
    </source>
</evidence>
<dbReference type="GO" id="GO:0005737">
    <property type="term" value="C:cytoplasm"/>
    <property type="evidence" value="ECO:0007669"/>
    <property type="project" value="UniProtKB-SubCell"/>
</dbReference>
<comment type="catalytic activity">
    <reaction evidence="14">
        <text>L-threonyl-[protein] + ATP = O-phospho-L-threonyl-[protein] + ADP + H(+)</text>
        <dbReference type="Rhea" id="RHEA:46608"/>
        <dbReference type="Rhea" id="RHEA-COMP:11060"/>
        <dbReference type="Rhea" id="RHEA-COMP:11605"/>
        <dbReference type="ChEBI" id="CHEBI:15378"/>
        <dbReference type="ChEBI" id="CHEBI:30013"/>
        <dbReference type="ChEBI" id="CHEBI:30616"/>
        <dbReference type="ChEBI" id="CHEBI:61977"/>
        <dbReference type="ChEBI" id="CHEBI:456216"/>
        <dbReference type="EC" id="2.7.11.1"/>
    </reaction>
</comment>
<dbReference type="GO" id="GO:0004674">
    <property type="term" value="F:protein serine/threonine kinase activity"/>
    <property type="evidence" value="ECO:0007669"/>
    <property type="project" value="UniProtKB-KW"/>
</dbReference>